<sequence>MPKALVIIEIIWQPPSCSWVKCNSNDASKGNPGPSACGGIFRDNQANDLGCFASNLGVSDVFSAELIGAIIAIEITHRKGWNDRWLEYDSKLVTLASKFYLVIPLKLINRWNNCLHLVRNMVFVVLQDA</sequence>
<organism evidence="2 3">
    <name type="scientific">Trifolium pratense</name>
    <name type="common">Red clover</name>
    <dbReference type="NCBI Taxonomy" id="57577"/>
    <lineage>
        <taxon>Eukaryota</taxon>
        <taxon>Viridiplantae</taxon>
        <taxon>Streptophyta</taxon>
        <taxon>Embryophyta</taxon>
        <taxon>Tracheophyta</taxon>
        <taxon>Spermatophyta</taxon>
        <taxon>Magnoliopsida</taxon>
        <taxon>eudicotyledons</taxon>
        <taxon>Gunneridae</taxon>
        <taxon>Pentapetalae</taxon>
        <taxon>rosids</taxon>
        <taxon>fabids</taxon>
        <taxon>Fabales</taxon>
        <taxon>Fabaceae</taxon>
        <taxon>Papilionoideae</taxon>
        <taxon>50 kb inversion clade</taxon>
        <taxon>NPAAA clade</taxon>
        <taxon>Hologalegina</taxon>
        <taxon>IRL clade</taxon>
        <taxon>Trifolieae</taxon>
        <taxon>Trifolium</taxon>
    </lineage>
</organism>
<dbReference type="SUPFAM" id="SSF53098">
    <property type="entry name" value="Ribonuclease H-like"/>
    <property type="match status" value="1"/>
</dbReference>
<dbReference type="InterPro" id="IPR036397">
    <property type="entry name" value="RNaseH_sf"/>
</dbReference>
<dbReference type="CDD" id="cd06222">
    <property type="entry name" value="RNase_H_like"/>
    <property type="match status" value="1"/>
</dbReference>
<dbReference type="AlphaFoldDB" id="A0A2K3L8K4"/>
<reference evidence="2 3" key="2">
    <citation type="journal article" date="2017" name="Front. Plant Sci.">
        <title>Gene Classification and Mining of Molecular Markers Useful in Red Clover (Trifolium pratense) Breeding.</title>
        <authorList>
            <person name="Istvanek J."/>
            <person name="Dluhosova J."/>
            <person name="Dluhos P."/>
            <person name="Patkova L."/>
            <person name="Nedelnik J."/>
            <person name="Repkova J."/>
        </authorList>
    </citation>
    <scope>NUCLEOTIDE SEQUENCE [LARGE SCALE GENOMIC DNA]</scope>
    <source>
        <strain evidence="3">cv. Tatra</strain>
        <tissue evidence="2">Young leaves</tissue>
    </source>
</reference>
<dbReference type="GO" id="GO:0004523">
    <property type="term" value="F:RNA-DNA hybrid ribonuclease activity"/>
    <property type="evidence" value="ECO:0007669"/>
    <property type="project" value="InterPro"/>
</dbReference>
<name>A0A2K3L8K4_TRIPR</name>
<feature type="domain" description="RNase H type-1" evidence="1">
    <location>
        <begin position="28"/>
        <end position="94"/>
    </location>
</feature>
<evidence type="ECO:0000259" key="1">
    <source>
        <dbReference type="Pfam" id="PF13456"/>
    </source>
</evidence>
<gene>
    <name evidence="2" type="ORF">L195_g030796</name>
</gene>
<dbReference type="InterPro" id="IPR053151">
    <property type="entry name" value="RNase_H-like"/>
</dbReference>
<protein>
    <submittedName>
        <fullName evidence="2">Ribonuclease H</fullName>
    </submittedName>
</protein>
<evidence type="ECO:0000313" key="2">
    <source>
        <dbReference type="EMBL" id="PNX74867.1"/>
    </source>
</evidence>
<dbReference type="PANTHER" id="PTHR47723:SF23">
    <property type="entry name" value="REVERSE TRANSCRIPTASE-LIKE PROTEIN"/>
    <property type="match status" value="1"/>
</dbReference>
<dbReference type="Pfam" id="PF13456">
    <property type="entry name" value="RVT_3"/>
    <property type="match status" value="1"/>
</dbReference>
<dbReference type="InterPro" id="IPR002156">
    <property type="entry name" value="RNaseH_domain"/>
</dbReference>
<evidence type="ECO:0000313" key="3">
    <source>
        <dbReference type="Proteomes" id="UP000236291"/>
    </source>
</evidence>
<dbReference type="PANTHER" id="PTHR47723">
    <property type="entry name" value="OS05G0353850 PROTEIN"/>
    <property type="match status" value="1"/>
</dbReference>
<comment type="caution">
    <text evidence="2">The sequence shown here is derived from an EMBL/GenBank/DDBJ whole genome shotgun (WGS) entry which is preliminary data.</text>
</comment>
<dbReference type="GO" id="GO:0003676">
    <property type="term" value="F:nucleic acid binding"/>
    <property type="evidence" value="ECO:0007669"/>
    <property type="project" value="InterPro"/>
</dbReference>
<dbReference type="Gene3D" id="3.30.420.10">
    <property type="entry name" value="Ribonuclease H-like superfamily/Ribonuclease H"/>
    <property type="match status" value="1"/>
</dbReference>
<accession>A0A2K3L8K4</accession>
<reference evidence="2 3" key="1">
    <citation type="journal article" date="2014" name="Am. J. Bot.">
        <title>Genome assembly and annotation for red clover (Trifolium pratense; Fabaceae).</title>
        <authorList>
            <person name="Istvanek J."/>
            <person name="Jaros M."/>
            <person name="Krenek A."/>
            <person name="Repkova J."/>
        </authorList>
    </citation>
    <scope>NUCLEOTIDE SEQUENCE [LARGE SCALE GENOMIC DNA]</scope>
    <source>
        <strain evidence="3">cv. Tatra</strain>
        <tissue evidence="2">Young leaves</tissue>
    </source>
</reference>
<dbReference type="EMBL" id="ASHM01028195">
    <property type="protein sequence ID" value="PNX74867.1"/>
    <property type="molecule type" value="Genomic_DNA"/>
</dbReference>
<dbReference type="InterPro" id="IPR044730">
    <property type="entry name" value="RNase_H-like_dom_plant"/>
</dbReference>
<dbReference type="Proteomes" id="UP000236291">
    <property type="component" value="Unassembled WGS sequence"/>
</dbReference>
<proteinExistence type="predicted"/>
<dbReference type="InterPro" id="IPR012337">
    <property type="entry name" value="RNaseH-like_sf"/>
</dbReference>